<feature type="domain" description="Peptidase metallopeptidase" evidence="9">
    <location>
        <begin position="132"/>
        <end position="240"/>
    </location>
</feature>
<dbReference type="InterPro" id="IPR024079">
    <property type="entry name" value="MetalloPept_cat_dom_sf"/>
</dbReference>
<keyword evidence="3 7" id="KW-0479">Metal-binding</keyword>
<feature type="binding site" evidence="7">
    <location>
        <position position="213"/>
    </location>
    <ligand>
        <name>Zn(2+)</name>
        <dbReference type="ChEBI" id="CHEBI:29105"/>
        <label>1</label>
    </ligand>
</feature>
<reference evidence="10" key="1">
    <citation type="submission" date="2015-05" db="EMBL/GenBank/DDBJ databases">
        <title>Function and evolution of the root in the bone-eating worm Osedax japonicus.</title>
        <authorList>
            <person name="Miyamoto N."/>
            <person name="Yoshida M."/>
            <person name="Koga H."/>
            <person name="Fujiwara Y."/>
        </authorList>
    </citation>
    <scope>NUCLEOTIDE SEQUENCE</scope>
</reference>
<keyword evidence="2" id="KW-0645">Protease</keyword>
<dbReference type="InterPro" id="IPR002477">
    <property type="entry name" value="Peptidoglycan-bd-like"/>
</dbReference>
<name>A0A0S3Q2A5_9ANNE</name>
<comment type="cofactor">
    <cofactor evidence="7">
        <name>Ca(2+)</name>
        <dbReference type="ChEBI" id="CHEBI:29108"/>
    </cofactor>
    <text evidence="7">Can bind about 5 Ca(2+) ions per subunit.</text>
</comment>
<comment type="similarity">
    <text evidence="1">Belongs to the peptidase M10A family.</text>
</comment>
<feature type="binding site" evidence="7">
    <location>
        <position position="206"/>
    </location>
    <ligand>
        <name>Ca(2+)</name>
        <dbReference type="ChEBI" id="CHEBI:29108"/>
        <label>3</label>
    </ligand>
</feature>
<feature type="binding site" evidence="7">
    <location>
        <position position="225"/>
    </location>
    <ligand>
        <name>Ca(2+)</name>
        <dbReference type="ChEBI" id="CHEBI:29108"/>
        <label>3</label>
    </ligand>
</feature>
<feature type="binding site" evidence="7">
    <location>
        <position position="228"/>
    </location>
    <ligand>
        <name>Ca(2+)</name>
        <dbReference type="ChEBI" id="CHEBI:29108"/>
        <label>3</label>
    </ligand>
</feature>
<feature type="binding site" evidence="7">
    <location>
        <position position="228"/>
    </location>
    <ligand>
        <name>Ca(2+)</name>
        <dbReference type="ChEBI" id="CHEBI:29108"/>
        <label>1</label>
    </ligand>
</feature>
<feature type="binding site" description="in inhibited form" evidence="7">
    <location>
        <position position="108"/>
    </location>
    <ligand>
        <name>Zn(2+)</name>
        <dbReference type="ChEBI" id="CHEBI:29105"/>
        <label>2</label>
        <note>catalytic</note>
    </ligand>
</feature>
<keyword evidence="8" id="KW-0472">Membrane</keyword>
<feature type="binding site" evidence="7">
    <location>
        <position position="198"/>
    </location>
    <ligand>
        <name>Zn(2+)</name>
        <dbReference type="ChEBI" id="CHEBI:29105"/>
        <label>1</label>
    </ligand>
</feature>
<dbReference type="GO" id="GO:0030198">
    <property type="term" value="P:extracellular matrix organization"/>
    <property type="evidence" value="ECO:0007669"/>
    <property type="project" value="TreeGrafter"/>
</dbReference>
<dbReference type="AlphaFoldDB" id="A0A0S3Q2A5"/>
<keyword evidence="8" id="KW-0812">Transmembrane</keyword>
<feature type="non-terminal residue" evidence="10">
    <location>
        <position position="1"/>
    </location>
</feature>
<dbReference type="PRINTS" id="PR00138">
    <property type="entry name" value="MATRIXIN"/>
</dbReference>
<evidence type="ECO:0000256" key="2">
    <source>
        <dbReference type="ARBA" id="ARBA00022670"/>
    </source>
</evidence>
<comment type="cofactor">
    <cofactor evidence="7">
        <name>Zn(2+)</name>
        <dbReference type="ChEBI" id="CHEBI:29105"/>
    </cofactor>
    <text evidence="7">Binds 2 Zn(2+) ions per subunit.</text>
</comment>
<keyword evidence="6" id="KW-0482">Metalloprotease</keyword>
<feature type="binding site" evidence="7">
    <location>
        <position position="223"/>
    </location>
    <ligand>
        <name>Zn(2+)</name>
        <dbReference type="ChEBI" id="CHEBI:29105"/>
        <label>1</label>
    </ligand>
</feature>
<feature type="non-terminal residue" evidence="10">
    <location>
        <position position="244"/>
    </location>
</feature>
<dbReference type="InterPro" id="IPR036365">
    <property type="entry name" value="PGBD-like_sf"/>
</dbReference>
<gene>
    <name evidence="10" type="primary">Oja-mmp11</name>
</gene>
<dbReference type="InterPro" id="IPR001818">
    <property type="entry name" value="Pept_M10_metallopeptidase"/>
</dbReference>
<dbReference type="InterPro" id="IPR021190">
    <property type="entry name" value="Pept_M10A"/>
</dbReference>
<dbReference type="InterPro" id="IPR006026">
    <property type="entry name" value="Peptidase_Metallo"/>
</dbReference>
<keyword evidence="4" id="KW-0378">Hydrolase</keyword>
<dbReference type="EMBL" id="LC055998">
    <property type="protein sequence ID" value="BAT62450.1"/>
    <property type="molecule type" value="mRNA"/>
</dbReference>
<keyword evidence="7" id="KW-0106">Calcium</keyword>
<evidence type="ECO:0000256" key="7">
    <source>
        <dbReference type="PIRSR" id="PIRSR621190-2"/>
    </source>
</evidence>
<sequence>IYDYYLTFSFQIFNNYMAAMKFHILLLVFVSLLSIEVNSRAYRGPNVASYLHKYGYLPDSGGNKGSNSHNPANGEIKSALKSFQRFNGLPITGIADDATMLQMAKPRCGVRDIPSDDGLHGNDGPPSNYYVSKTKWLQNKLNWIVLNSTSKLQDKEQKHAFAKAFEVWSQHSNMTFEEVKDIRDAQVKISFETGNHGDGARNGFDGPGGVLAHAYFPRNGRAHFDAAEKWVNLRTRLEGKKGYD</sequence>
<dbReference type="Gene3D" id="3.40.390.10">
    <property type="entry name" value="Collagenase (Catalytic Domain)"/>
    <property type="match status" value="1"/>
</dbReference>
<evidence type="ECO:0000256" key="5">
    <source>
        <dbReference type="ARBA" id="ARBA00022833"/>
    </source>
</evidence>
<dbReference type="GO" id="GO:0006508">
    <property type="term" value="P:proteolysis"/>
    <property type="evidence" value="ECO:0007669"/>
    <property type="project" value="UniProtKB-KW"/>
</dbReference>
<dbReference type="Pfam" id="PF01471">
    <property type="entry name" value="PG_binding_1"/>
    <property type="match status" value="1"/>
</dbReference>
<accession>A0A0S3Q2A5</accession>
<protein>
    <submittedName>
        <fullName evidence="10">Matrix metalloproteinase</fullName>
    </submittedName>
</protein>
<dbReference type="PANTHER" id="PTHR10201">
    <property type="entry name" value="MATRIX METALLOPROTEINASE"/>
    <property type="match status" value="1"/>
</dbReference>
<evidence type="ECO:0000259" key="9">
    <source>
        <dbReference type="SMART" id="SM00235"/>
    </source>
</evidence>
<keyword evidence="5 7" id="KW-0862">Zinc</keyword>
<feature type="binding site" evidence="7">
    <location>
        <position position="205"/>
    </location>
    <ligand>
        <name>Ca(2+)</name>
        <dbReference type="ChEBI" id="CHEBI:29108"/>
        <label>3</label>
    </ligand>
</feature>
<evidence type="ECO:0000256" key="4">
    <source>
        <dbReference type="ARBA" id="ARBA00022801"/>
    </source>
</evidence>
<evidence type="ECO:0000313" key="10">
    <source>
        <dbReference type="EMBL" id="BAT62450.1"/>
    </source>
</evidence>
<dbReference type="GO" id="GO:0031012">
    <property type="term" value="C:extracellular matrix"/>
    <property type="evidence" value="ECO:0007669"/>
    <property type="project" value="InterPro"/>
</dbReference>
<evidence type="ECO:0000256" key="8">
    <source>
        <dbReference type="SAM" id="Phobius"/>
    </source>
</evidence>
<proteinExistence type="evidence at transcript level"/>
<evidence type="ECO:0000256" key="6">
    <source>
        <dbReference type="ARBA" id="ARBA00023049"/>
    </source>
</evidence>
<organism evidence="10">
    <name type="scientific">Osedax japonicus</name>
    <dbReference type="NCBI Taxonomy" id="385425"/>
    <lineage>
        <taxon>Eukaryota</taxon>
        <taxon>Metazoa</taxon>
        <taxon>Spiralia</taxon>
        <taxon>Lophotrochozoa</taxon>
        <taxon>Annelida</taxon>
        <taxon>Polychaeta</taxon>
        <taxon>Sedentaria</taxon>
        <taxon>Canalipalpata</taxon>
        <taxon>Sabellida</taxon>
        <taxon>Siboglinidae</taxon>
        <taxon>Osedax</taxon>
    </lineage>
</organism>
<feature type="transmembrane region" description="Helical" evidence="8">
    <location>
        <begin position="16"/>
        <end position="35"/>
    </location>
</feature>
<keyword evidence="8" id="KW-1133">Transmembrane helix</keyword>
<dbReference type="GO" id="GO:0008270">
    <property type="term" value="F:zinc ion binding"/>
    <property type="evidence" value="ECO:0007669"/>
    <property type="project" value="InterPro"/>
</dbReference>
<dbReference type="SMART" id="SM00235">
    <property type="entry name" value="ZnMc"/>
    <property type="match status" value="1"/>
</dbReference>
<dbReference type="Pfam" id="PF00413">
    <property type="entry name" value="Peptidase_M10"/>
    <property type="match status" value="1"/>
</dbReference>
<dbReference type="GO" id="GO:0004222">
    <property type="term" value="F:metalloendopeptidase activity"/>
    <property type="evidence" value="ECO:0007669"/>
    <property type="project" value="InterPro"/>
</dbReference>
<feature type="binding site" evidence="7">
    <location>
        <position position="196"/>
    </location>
    <ligand>
        <name>Zn(2+)</name>
        <dbReference type="ChEBI" id="CHEBI:29105"/>
        <label>1</label>
    </ligand>
</feature>
<evidence type="ECO:0000256" key="3">
    <source>
        <dbReference type="ARBA" id="ARBA00022723"/>
    </source>
</evidence>
<evidence type="ECO:0000256" key="1">
    <source>
        <dbReference type="ARBA" id="ARBA00010370"/>
    </source>
</evidence>
<dbReference type="PANTHER" id="PTHR10201:SF323">
    <property type="entry name" value="MATRIX METALLOPROTEINASE-21"/>
    <property type="match status" value="1"/>
</dbReference>
<dbReference type="SUPFAM" id="SSF55486">
    <property type="entry name" value="Metalloproteases ('zincins'), catalytic domain"/>
    <property type="match status" value="1"/>
</dbReference>
<dbReference type="SUPFAM" id="SSF47090">
    <property type="entry name" value="PGBD-like"/>
    <property type="match status" value="1"/>
</dbReference>
<dbReference type="GO" id="GO:0030574">
    <property type="term" value="P:collagen catabolic process"/>
    <property type="evidence" value="ECO:0007669"/>
    <property type="project" value="TreeGrafter"/>
</dbReference>